<dbReference type="CDD" id="cd08771">
    <property type="entry name" value="DLP_1"/>
    <property type="match status" value="1"/>
</dbReference>
<dbReference type="GO" id="GO:0005758">
    <property type="term" value="C:mitochondrial intermembrane space"/>
    <property type="evidence" value="ECO:0007669"/>
    <property type="project" value="UniProtKB-SubCell"/>
</dbReference>
<keyword evidence="11 19" id="KW-0175">Coiled coil</keyword>
<dbReference type="InterPro" id="IPR030381">
    <property type="entry name" value="G_DYNAMIN_dom"/>
</dbReference>
<keyword evidence="14" id="KW-0342">GTP-binding</keyword>
<gene>
    <name evidence="21" type="ORF">Fcan01_07889</name>
</gene>
<reference evidence="21 22" key="1">
    <citation type="submission" date="2015-12" db="EMBL/GenBank/DDBJ databases">
        <title>The genome of Folsomia candida.</title>
        <authorList>
            <person name="Faddeeva A."/>
            <person name="Derks M.F."/>
            <person name="Anvar Y."/>
            <person name="Smit S."/>
            <person name="Van Straalen N."/>
            <person name="Roelofs D."/>
        </authorList>
    </citation>
    <scope>NUCLEOTIDE SEQUENCE [LARGE SCALE GENOMIC DNA]</scope>
    <source>
        <strain evidence="21 22">VU population</strain>
        <tissue evidence="21">Whole body</tissue>
    </source>
</reference>
<keyword evidence="16" id="KW-1015">Disulfide bond</keyword>
<dbReference type="OMA" id="PYHIACF"/>
<evidence type="ECO:0000256" key="12">
    <source>
        <dbReference type="ARBA" id="ARBA00023121"/>
    </source>
</evidence>
<evidence type="ECO:0000256" key="6">
    <source>
        <dbReference type="ARBA" id="ARBA00022741"/>
    </source>
</evidence>
<keyword evidence="15" id="KW-0472">Membrane</keyword>
<keyword evidence="9" id="KW-0809">Transit peptide</keyword>
<evidence type="ECO:0000256" key="8">
    <source>
        <dbReference type="ARBA" id="ARBA00022801"/>
    </source>
</evidence>
<dbReference type="Pfam" id="PF00350">
    <property type="entry name" value="Dynamin_N"/>
    <property type="match status" value="1"/>
</dbReference>
<dbReference type="AlphaFoldDB" id="A0A226ELD1"/>
<feature type="coiled-coil region" evidence="19">
    <location>
        <begin position="188"/>
        <end position="233"/>
    </location>
</feature>
<keyword evidence="4" id="KW-0812">Transmembrane</keyword>
<comment type="caution">
    <text evidence="21">The sequence shown here is derived from an EMBL/GenBank/DDBJ whole genome shotgun (WGS) entry which is preliminary data.</text>
</comment>
<dbReference type="FunFam" id="3.40.50.300:FF:000171">
    <property type="entry name" value="Dynamin-like 120 kDa protein, mitochondrial"/>
    <property type="match status" value="1"/>
</dbReference>
<dbReference type="GO" id="GO:0008053">
    <property type="term" value="P:mitochondrial fusion"/>
    <property type="evidence" value="ECO:0007669"/>
    <property type="project" value="TreeGrafter"/>
</dbReference>
<comment type="catalytic activity">
    <reaction evidence="18">
        <text>GTP + H2O = GDP + phosphate + H(+)</text>
        <dbReference type="Rhea" id="RHEA:19669"/>
        <dbReference type="ChEBI" id="CHEBI:15377"/>
        <dbReference type="ChEBI" id="CHEBI:15378"/>
        <dbReference type="ChEBI" id="CHEBI:37565"/>
        <dbReference type="ChEBI" id="CHEBI:43474"/>
        <dbReference type="ChEBI" id="CHEBI:58189"/>
        <dbReference type="EC" id="3.6.5.5"/>
    </reaction>
</comment>
<evidence type="ECO:0000256" key="3">
    <source>
        <dbReference type="ARBA" id="ARBA00011980"/>
    </source>
</evidence>
<dbReference type="EMBL" id="LNIX01000003">
    <property type="protein sequence ID" value="OXA58110.1"/>
    <property type="molecule type" value="Genomic_DNA"/>
</dbReference>
<comment type="subcellular location">
    <subcellularLocation>
        <location evidence="1">Mitochondrion inner membrane</location>
        <topology evidence="1">Single-pass membrane protein</topology>
    </subcellularLocation>
    <subcellularLocation>
        <location evidence="2">Mitochondrion intermembrane space</location>
    </subcellularLocation>
</comment>
<dbReference type="GO" id="GO:0006915">
    <property type="term" value="P:apoptotic process"/>
    <property type="evidence" value="ECO:0007669"/>
    <property type="project" value="UniProtKB-KW"/>
</dbReference>
<keyword evidence="8" id="KW-0378">Hydrolase</keyword>
<keyword evidence="6" id="KW-0547">Nucleotide-binding</keyword>
<dbReference type="PROSITE" id="PS51718">
    <property type="entry name" value="G_DYNAMIN_2"/>
    <property type="match status" value="1"/>
</dbReference>
<keyword evidence="7" id="KW-0999">Mitochondrion inner membrane</keyword>
<evidence type="ECO:0000256" key="16">
    <source>
        <dbReference type="ARBA" id="ARBA00023157"/>
    </source>
</evidence>
<dbReference type="GO" id="GO:0003924">
    <property type="term" value="F:GTPase activity"/>
    <property type="evidence" value="ECO:0007669"/>
    <property type="project" value="InterPro"/>
</dbReference>
<keyword evidence="13" id="KW-0496">Mitochondrion</keyword>
<evidence type="ECO:0000256" key="19">
    <source>
        <dbReference type="SAM" id="Coils"/>
    </source>
</evidence>
<dbReference type="SMART" id="SM00053">
    <property type="entry name" value="DYNc"/>
    <property type="match status" value="1"/>
</dbReference>
<dbReference type="PRINTS" id="PR00195">
    <property type="entry name" value="DYNAMIN"/>
</dbReference>
<evidence type="ECO:0000256" key="10">
    <source>
        <dbReference type="ARBA" id="ARBA00022989"/>
    </source>
</evidence>
<dbReference type="GO" id="GO:0016559">
    <property type="term" value="P:peroxisome fission"/>
    <property type="evidence" value="ECO:0007669"/>
    <property type="project" value="TreeGrafter"/>
</dbReference>
<accession>A0A226ELD1</accession>
<dbReference type="GO" id="GO:0048312">
    <property type="term" value="P:intracellular distribution of mitochondria"/>
    <property type="evidence" value="ECO:0007669"/>
    <property type="project" value="TreeGrafter"/>
</dbReference>
<dbReference type="OrthoDB" id="415706at2759"/>
<dbReference type="GO" id="GO:0005743">
    <property type="term" value="C:mitochondrial inner membrane"/>
    <property type="evidence" value="ECO:0007669"/>
    <property type="project" value="UniProtKB-SubCell"/>
</dbReference>
<dbReference type="GO" id="GO:0008289">
    <property type="term" value="F:lipid binding"/>
    <property type="evidence" value="ECO:0007669"/>
    <property type="project" value="UniProtKB-KW"/>
</dbReference>
<dbReference type="EC" id="3.6.5.5" evidence="3"/>
<evidence type="ECO:0000313" key="21">
    <source>
        <dbReference type="EMBL" id="OXA58110.1"/>
    </source>
</evidence>
<dbReference type="GO" id="GO:0008017">
    <property type="term" value="F:microtubule binding"/>
    <property type="evidence" value="ECO:0007669"/>
    <property type="project" value="TreeGrafter"/>
</dbReference>
<dbReference type="GO" id="GO:0005525">
    <property type="term" value="F:GTP binding"/>
    <property type="evidence" value="ECO:0007669"/>
    <property type="project" value="UniProtKB-KW"/>
</dbReference>
<feature type="domain" description="Dynamin-type G" evidence="20">
    <location>
        <begin position="265"/>
        <end position="543"/>
    </location>
</feature>
<organism evidence="21 22">
    <name type="scientific">Folsomia candida</name>
    <name type="common">Springtail</name>
    <dbReference type="NCBI Taxonomy" id="158441"/>
    <lineage>
        <taxon>Eukaryota</taxon>
        <taxon>Metazoa</taxon>
        <taxon>Ecdysozoa</taxon>
        <taxon>Arthropoda</taxon>
        <taxon>Hexapoda</taxon>
        <taxon>Collembola</taxon>
        <taxon>Entomobryomorpha</taxon>
        <taxon>Isotomoidea</taxon>
        <taxon>Isotomidae</taxon>
        <taxon>Proisotominae</taxon>
        <taxon>Folsomia</taxon>
    </lineage>
</organism>
<keyword evidence="12" id="KW-0446">Lipid-binding</keyword>
<name>A0A226ELD1_FOLCA</name>
<dbReference type="InterPro" id="IPR045063">
    <property type="entry name" value="Dynamin_N"/>
</dbReference>
<feature type="coiled-coil region" evidence="19">
    <location>
        <begin position="881"/>
        <end position="940"/>
    </location>
</feature>
<evidence type="ECO:0000313" key="22">
    <source>
        <dbReference type="Proteomes" id="UP000198287"/>
    </source>
</evidence>
<sequence>MLRMNPKRNPVRPILASVVRLQSIPLVHQRGLAMLVARVLRSALKLRYIVLGGAAAGTVSLHQSYQNWKDSLPDTSWLKDLMPPPEKIDAWQGSIIEFKNKVKDFEIDPETKALGQKRLGEFRHWFDQRLDKAIKATEDETTAHMSEETHLTRNSNGDAIVMSPGVLQRMSVAAEKAAGKIHNPAERIESLYARLESLQDELIKVQLKYQKEIEKLEKENKELRKQILLRGKDVQTRRNIKKSLIDMYSEVLDELVDFDSSYRSADHLPRVVVVGDQSSGKTSVLEMIAKARIFPRGAGEMMTRAPVKVTLSEGPYHIAQFKDSSREFDLTKETDLADLRREVELRMMNSVRSSGKTVSDQVISMTVKGPGLSRMVLVDLPGVISTQTIEMADDTKESILQMSKQYMSNPNAIILCIQDGSVDAERSNVTDLVSQMDPHGRRTIFVLTKVDLAEENMSNPDRIQKILSGSLFPMRALGYFAVVTGRGGKASDSIDQIKQHEENFFRNSKLFKSGKIGSTQVTTKNLSLAVSECFWKMVRETVEQQADGFKAMRFNLETEWKNNFPRLRELDRDELYEKARGEILDEVVNLSQVSAKEWEELITKKLWENMSLHVFENIFLPAAQSGSSNTFNTAVDIRLKQWAEQKLPSKCVEVGWEVLRDKFCQFLESAKASKDHDKIFDALKASVVDESFKRHQWEEKAPEVLRVIQLNTLEDRSVHDKGQWDGAVKFLEQCLKDRLQASKEFLHQMVGPGTFEKWLKWRYPSDSQQLRAAVKSEIEAILNNGGNSDKHAASLSPEEITVIKKNLEARGVKVDLDTIKTTWFAIYRQGFLEKSLNKAFECKKGYWIYSRGVEGEIDCNEVVLFWRIQQMLKVTSNALRQQVVNREARRLEKEIKEVLEDFGQDKDKVCQLLTGKRVQLAEDLKRIRQIQDKLEEFIRALNTEK</sequence>
<evidence type="ECO:0000256" key="11">
    <source>
        <dbReference type="ARBA" id="ARBA00023054"/>
    </source>
</evidence>
<dbReference type="PANTHER" id="PTHR11566:SF67">
    <property type="entry name" value="DYNAMIN-LIKE 120 KDA PROTEIN, MITOCHONDRIAL"/>
    <property type="match status" value="1"/>
</dbReference>
<dbReference type="Gene3D" id="3.40.50.300">
    <property type="entry name" value="P-loop containing nucleotide triphosphate hydrolases"/>
    <property type="match status" value="1"/>
</dbReference>
<dbReference type="PANTHER" id="PTHR11566">
    <property type="entry name" value="DYNAMIN"/>
    <property type="match status" value="1"/>
</dbReference>
<dbReference type="GO" id="GO:0000266">
    <property type="term" value="P:mitochondrial fission"/>
    <property type="evidence" value="ECO:0007669"/>
    <property type="project" value="TreeGrafter"/>
</dbReference>
<evidence type="ECO:0000256" key="9">
    <source>
        <dbReference type="ARBA" id="ARBA00022946"/>
    </source>
</evidence>
<proteinExistence type="predicted"/>
<keyword evidence="5" id="KW-0053">Apoptosis</keyword>
<evidence type="ECO:0000256" key="1">
    <source>
        <dbReference type="ARBA" id="ARBA00004434"/>
    </source>
</evidence>
<dbReference type="InterPro" id="IPR045817">
    <property type="entry name" value="OPA1_C"/>
</dbReference>
<dbReference type="STRING" id="158441.A0A226ELD1"/>
<evidence type="ECO:0000256" key="18">
    <source>
        <dbReference type="ARBA" id="ARBA00048040"/>
    </source>
</evidence>
<evidence type="ECO:0000256" key="17">
    <source>
        <dbReference type="ARBA" id="ARBA00044791"/>
    </source>
</evidence>
<protein>
    <recommendedName>
        <fullName evidence="17">Dynamin-like GTPase OPA1, mitochondrial</fullName>
        <ecNumber evidence="3">3.6.5.5</ecNumber>
    </recommendedName>
</protein>
<evidence type="ECO:0000256" key="7">
    <source>
        <dbReference type="ARBA" id="ARBA00022792"/>
    </source>
</evidence>
<evidence type="ECO:0000256" key="13">
    <source>
        <dbReference type="ARBA" id="ARBA00023128"/>
    </source>
</evidence>
<dbReference type="Pfam" id="PF19434">
    <property type="entry name" value="OPA1_C"/>
    <property type="match status" value="1"/>
</dbReference>
<dbReference type="InterPro" id="IPR022812">
    <property type="entry name" value="Dynamin"/>
</dbReference>
<evidence type="ECO:0000256" key="4">
    <source>
        <dbReference type="ARBA" id="ARBA00022692"/>
    </source>
</evidence>
<dbReference type="GO" id="GO:0006897">
    <property type="term" value="P:endocytosis"/>
    <property type="evidence" value="ECO:0007669"/>
    <property type="project" value="TreeGrafter"/>
</dbReference>
<evidence type="ECO:0000259" key="20">
    <source>
        <dbReference type="PROSITE" id="PS51718"/>
    </source>
</evidence>
<evidence type="ECO:0000256" key="15">
    <source>
        <dbReference type="ARBA" id="ARBA00023136"/>
    </source>
</evidence>
<evidence type="ECO:0000256" key="5">
    <source>
        <dbReference type="ARBA" id="ARBA00022703"/>
    </source>
</evidence>
<keyword evidence="22" id="KW-1185">Reference proteome</keyword>
<dbReference type="Proteomes" id="UP000198287">
    <property type="component" value="Unassembled WGS sequence"/>
</dbReference>
<dbReference type="InterPro" id="IPR001401">
    <property type="entry name" value="Dynamin_GTPase"/>
</dbReference>
<keyword evidence="10" id="KW-1133">Transmembrane helix</keyword>
<evidence type="ECO:0000256" key="14">
    <source>
        <dbReference type="ARBA" id="ARBA00023134"/>
    </source>
</evidence>
<dbReference type="SUPFAM" id="SSF52540">
    <property type="entry name" value="P-loop containing nucleoside triphosphate hydrolases"/>
    <property type="match status" value="1"/>
</dbReference>
<evidence type="ECO:0000256" key="2">
    <source>
        <dbReference type="ARBA" id="ARBA00004569"/>
    </source>
</evidence>
<dbReference type="GO" id="GO:0005874">
    <property type="term" value="C:microtubule"/>
    <property type="evidence" value="ECO:0007669"/>
    <property type="project" value="TreeGrafter"/>
</dbReference>
<dbReference type="InterPro" id="IPR027417">
    <property type="entry name" value="P-loop_NTPase"/>
</dbReference>